<evidence type="ECO:0000256" key="3">
    <source>
        <dbReference type="ARBA" id="ARBA00011999"/>
    </source>
</evidence>
<keyword evidence="5" id="KW-0963">Cytoplasm</keyword>
<dbReference type="FunFam" id="3.40.50.150:FF:000113">
    <property type="entry name" value="Glycine N-methyltransferase"/>
    <property type="match status" value="1"/>
</dbReference>
<dbReference type="PROSITE" id="PS51600">
    <property type="entry name" value="SAM_GNMT"/>
    <property type="match status" value="1"/>
</dbReference>
<dbReference type="Proteomes" id="UP001497623">
    <property type="component" value="Unassembled WGS sequence"/>
</dbReference>
<keyword evidence="14" id="KW-1185">Reference proteome</keyword>
<dbReference type="CDD" id="cd02440">
    <property type="entry name" value="AdoMet_MTases"/>
    <property type="match status" value="1"/>
</dbReference>
<comment type="catalytic activity">
    <reaction evidence="11">
        <text>glycine + S-adenosyl-L-methionine = sarcosine + S-adenosyl-L-homocysteine + H(+)</text>
        <dbReference type="Rhea" id="RHEA:19937"/>
        <dbReference type="ChEBI" id="CHEBI:15378"/>
        <dbReference type="ChEBI" id="CHEBI:57305"/>
        <dbReference type="ChEBI" id="CHEBI:57433"/>
        <dbReference type="ChEBI" id="CHEBI:57856"/>
        <dbReference type="ChEBI" id="CHEBI:59789"/>
        <dbReference type="EC" id="2.1.1.20"/>
    </reaction>
    <physiologicalReaction direction="left-to-right" evidence="11">
        <dbReference type="Rhea" id="RHEA:19938"/>
    </physiologicalReaction>
</comment>
<protein>
    <recommendedName>
        <fullName evidence="4">Glycine N-methyltransferase</fullName>
        <ecNumber evidence="3">2.1.1.20</ecNumber>
    </recommendedName>
</protein>
<evidence type="ECO:0000256" key="5">
    <source>
        <dbReference type="ARBA" id="ARBA00022490"/>
    </source>
</evidence>
<dbReference type="GO" id="GO:0042802">
    <property type="term" value="F:identical protein binding"/>
    <property type="evidence" value="ECO:0007669"/>
    <property type="project" value="TreeGrafter"/>
</dbReference>
<dbReference type="EMBL" id="CAXKWB010015778">
    <property type="protein sequence ID" value="CAL4114416.1"/>
    <property type="molecule type" value="Genomic_DNA"/>
</dbReference>
<comment type="subcellular location">
    <subcellularLocation>
        <location evidence="1">Cytoplasm</location>
    </subcellularLocation>
</comment>
<dbReference type="GO" id="GO:0051289">
    <property type="term" value="P:protein homotetramerization"/>
    <property type="evidence" value="ECO:0007669"/>
    <property type="project" value="TreeGrafter"/>
</dbReference>
<evidence type="ECO:0000256" key="4">
    <source>
        <dbReference type="ARBA" id="ARBA00019972"/>
    </source>
</evidence>
<evidence type="ECO:0000256" key="7">
    <source>
        <dbReference type="ARBA" id="ARBA00022603"/>
    </source>
</evidence>
<dbReference type="GO" id="GO:0006730">
    <property type="term" value="P:one-carbon metabolic process"/>
    <property type="evidence" value="ECO:0007669"/>
    <property type="project" value="TreeGrafter"/>
</dbReference>
<evidence type="ECO:0000256" key="8">
    <source>
        <dbReference type="ARBA" id="ARBA00022679"/>
    </source>
</evidence>
<keyword evidence="6" id="KW-0597">Phosphoprotein</keyword>
<evidence type="ECO:0000256" key="1">
    <source>
        <dbReference type="ARBA" id="ARBA00004496"/>
    </source>
</evidence>
<dbReference type="GO" id="GO:0046498">
    <property type="term" value="P:S-adenosylhomocysteine metabolic process"/>
    <property type="evidence" value="ECO:0007669"/>
    <property type="project" value="TreeGrafter"/>
</dbReference>
<evidence type="ECO:0000256" key="9">
    <source>
        <dbReference type="ARBA" id="ARBA00022691"/>
    </source>
</evidence>
<evidence type="ECO:0000256" key="2">
    <source>
        <dbReference type="ARBA" id="ARBA00011881"/>
    </source>
</evidence>
<proteinExistence type="predicted"/>
<keyword evidence="7" id="KW-0489">Methyltransferase</keyword>
<feature type="domain" description="Methyltransferase type 11" evidence="12">
    <location>
        <begin position="7"/>
        <end position="105"/>
    </location>
</feature>
<reference evidence="13 14" key="1">
    <citation type="submission" date="2024-05" db="EMBL/GenBank/DDBJ databases">
        <authorList>
            <person name="Wallberg A."/>
        </authorList>
    </citation>
    <scope>NUCLEOTIDE SEQUENCE [LARGE SCALE GENOMIC DNA]</scope>
</reference>
<dbReference type="GO" id="GO:0005542">
    <property type="term" value="F:folic acid binding"/>
    <property type="evidence" value="ECO:0007669"/>
    <property type="project" value="UniProtKB-KW"/>
</dbReference>
<accession>A0AAV2R3I5</accession>
<organism evidence="13 14">
    <name type="scientific">Meganyctiphanes norvegica</name>
    <name type="common">Northern krill</name>
    <name type="synonym">Thysanopoda norvegica</name>
    <dbReference type="NCBI Taxonomy" id="48144"/>
    <lineage>
        <taxon>Eukaryota</taxon>
        <taxon>Metazoa</taxon>
        <taxon>Ecdysozoa</taxon>
        <taxon>Arthropoda</taxon>
        <taxon>Crustacea</taxon>
        <taxon>Multicrustacea</taxon>
        <taxon>Malacostraca</taxon>
        <taxon>Eumalacostraca</taxon>
        <taxon>Eucarida</taxon>
        <taxon>Euphausiacea</taxon>
        <taxon>Euphausiidae</taxon>
        <taxon>Meganyctiphanes</taxon>
    </lineage>
</organism>
<dbReference type="GO" id="GO:1904047">
    <property type="term" value="F:S-adenosyl-L-methionine binding"/>
    <property type="evidence" value="ECO:0007669"/>
    <property type="project" value="TreeGrafter"/>
</dbReference>
<keyword evidence="10" id="KW-0290">Folate-binding</keyword>
<dbReference type="InterPro" id="IPR014369">
    <property type="entry name" value="Gly/Sar_N_MeTrfase"/>
</dbReference>
<dbReference type="PANTHER" id="PTHR16458">
    <property type="entry name" value="GLYCINE N-METHYLTRANSFERASE"/>
    <property type="match status" value="1"/>
</dbReference>
<evidence type="ECO:0000259" key="12">
    <source>
        <dbReference type="Pfam" id="PF08241"/>
    </source>
</evidence>
<dbReference type="Pfam" id="PF08241">
    <property type="entry name" value="Methyltransf_11"/>
    <property type="match status" value="1"/>
</dbReference>
<evidence type="ECO:0000256" key="6">
    <source>
        <dbReference type="ARBA" id="ARBA00022553"/>
    </source>
</evidence>
<comment type="subunit">
    <text evidence="2">Homotetramer.</text>
</comment>
<dbReference type="GO" id="GO:0006111">
    <property type="term" value="P:regulation of gluconeogenesis"/>
    <property type="evidence" value="ECO:0007669"/>
    <property type="project" value="TreeGrafter"/>
</dbReference>
<dbReference type="GO" id="GO:0016594">
    <property type="term" value="F:glycine binding"/>
    <property type="evidence" value="ECO:0007669"/>
    <property type="project" value="TreeGrafter"/>
</dbReference>
<dbReference type="GO" id="GO:0032259">
    <property type="term" value="P:methylation"/>
    <property type="evidence" value="ECO:0007669"/>
    <property type="project" value="UniProtKB-KW"/>
</dbReference>
<dbReference type="AlphaFoldDB" id="A0AAV2R3I5"/>
<dbReference type="InterPro" id="IPR029063">
    <property type="entry name" value="SAM-dependent_MTases_sf"/>
</dbReference>
<dbReference type="PANTHER" id="PTHR16458:SF2">
    <property type="entry name" value="GLYCINE N-METHYLTRANSFERASE"/>
    <property type="match status" value="1"/>
</dbReference>
<feature type="non-terminal residue" evidence="13">
    <location>
        <position position="1"/>
    </location>
</feature>
<evidence type="ECO:0000256" key="11">
    <source>
        <dbReference type="ARBA" id="ARBA00048261"/>
    </source>
</evidence>
<dbReference type="EC" id="2.1.1.20" evidence="3"/>
<comment type="caution">
    <text evidence="13">The sequence shown here is derived from an EMBL/GenBank/DDBJ whole genome shotgun (WGS) entry which is preliminary data.</text>
</comment>
<keyword evidence="8" id="KW-0808">Transferase</keyword>
<dbReference type="InterPro" id="IPR013216">
    <property type="entry name" value="Methyltransf_11"/>
</dbReference>
<evidence type="ECO:0000256" key="10">
    <source>
        <dbReference type="ARBA" id="ARBA00022954"/>
    </source>
</evidence>
<gene>
    <name evidence="13" type="ORF">MNOR_LOCUS20420</name>
</gene>
<dbReference type="Gene3D" id="3.40.50.150">
    <property type="entry name" value="Vaccinia Virus protein VP39"/>
    <property type="match status" value="1"/>
</dbReference>
<dbReference type="GO" id="GO:0046500">
    <property type="term" value="P:S-adenosylmethionine metabolic process"/>
    <property type="evidence" value="ECO:0007669"/>
    <property type="project" value="TreeGrafter"/>
</dbReference>
<keyword evidence="9" id="KW-0949">S-adenosyl-L-methionine</keyword>
<name>A0AAV2R3I5_MEGNR</name>
<dbReference type="GO" id="GO:0005829">
    <property type="term" value="C:cytosol"/>
    <property type="evidence" value="ECO:0007669"/>
    <property type="project" value="TreeGrafter"/>
</dbReference>
<sequence>SVDSILLLEEGFNVTSVDLSDQMLKYALRKRWMRRKEPAFDAWVIEEANWLTLTDDIEGTGSFDAVVCLGNSFPHLPDISGDGSEHKRALENIAAMVKSGGILLIEHRNNDYTIEHGKSPSKNIYYN</sequence>
<dbReference type="GO" id="GO:1901052">
    <property type="term" value="P:sarcosine metabolic process"/>
    <property type="evidence" value="ECO:0007669"/>
    <property type="project" value="TreeGrafter"/>
</dbReference>
<evidence type="ECO:0000313" key="13">
    <source>
        <dbReference type="EMBL" id="CAL4114416.1"/>
    </source>
</evidence>
<dbReference type="SUPFAM" id="SSF53335">
    <property type="entry name" value="S-adenosyl-L-methionine-dependent methyltransferases"/>
    <property type="match status" value="1"/>
</dbReference>
<evidence type="ECO:0000313" key="14">
    <source>
        <dbReference type="Proteomes" id="UP001497623"/>
    </source>
</evidence>
<dbReference type="GO" id="GO:0017174">
    <property type="term" value="F:glycine N-methyltransferase activity"/>
    <property type="evidence" value="ECO:0007669"/>
    <property type="project" value="UniProtKB-EC"/>
</dbReference>
<feature type="non-terminal residue" evidence="13">
    <location>
        <position position="127"/>
    </location>
</feature>